<keyword evidence="2" id="KW-1185">Reference proteome</keyword>
<name>A0ACC5SVH9_ENSAD</name>
<sequence>MSSILQSITTPAAGHWRRVANPLTWPARLQAQICQHPVQTAASATIFAGFVFMAFPGIDLAVSRWAAAGNADFPLSREHALRLLRDFNRLIPILLLPALAVMLAGQMRRPRAWLPRPHKILFFLTFYALGPGLAIQLLKRLVGRARPSEIVEFGGTLPFTPAWQVSGACSRSCSFASGESATAIALFGLAFFLPLAWRWKAIVALVPVVLVFSLNRIAFGAHFLSDVVLAWLLMLWIMLWLWWSVFAAHGARIDAALTRGGQSIAA</sequence>
<accession>A0ACC5SVH9</accession>
<comment type="caution">
    <text evidence="1">The sequence shown here is derived from an EMBL/GenBank/DDBJ whole genome shotgun (WGS) entry which is preliminary data.</text>
</comment>
<dbReference type="EMBL" id="JAGGJR010000003">
    <property type="protein sequence ID" value="MBP1872887.1"/>
    <property type="molecule type" value="Genomic_DNA"/>
</dbReference>
<gene>
    <name evidence="1" type="ORF">J2Z19_002599</name>
</gene>
<protein>
    <submittedName>
        <fullName evidence="1">Membrane-associated PAP2 superfamily phosphatase</fullName>
    </submittedName>
</protein>
<evidence type="ECO:0000313" key="1">
    <source>
        <dbReference type="EMBL" id="MBP1872887.1"/>
    </source>
</evidence>
<reference evidence="1" key="1">
    <citation type="submission" date="2021-03" db="EMBL/GenBank/DDBJ databases">
        <title>Genomic Encyclopedia of Type Strains, Phase IV (KMG-IV): sequencing the most valuable type-strain genomes for metagenomic binning, comparative biology and taxonomic classification.</title>
        <authorList>
            <person name="Goeker M."/>
        </authorList>
    </citation>
    <scope>NUCLEOTIDE SEQUENCE</scope>
    <source>
        <strain evidence="1">DSM 18131</strain>
    </source>
</reference>
<evidence type="ECO:0000313" key="2">
    <source>
        <dbReference type="Proteomes" id="UP000823773"/>
    </source>
</evidence>
<dbReference type="Proteomes" id="UP000823773">
    <property type="component" value="Unassembled WGS sequence"/>
</dbReference>
<proteinExistence type="predicted"/>
<organism evidence="1 2">
    <name type="scientific">Ensifer adhaerens</name>
    <name type="common">Sinorhizobium morelense</name>
    <dbReference type="NCBI Taxonomy" id="106592"/>
    <lineage>
        <taxon>Bacteria</taxon>
        <taxon>Pseudomonadati</taxon>
        <taxon>Pseudomonadota</taxon>
        <taxon>Alphaproteobacteria</taxon>
        <taxon>Hyphomicrobiales</taxon>
        <taxon>Rhizobiaceae</taxon>
        <taxon>Sinorhizobium/Ensifer group</taxon>
        <taxon>Ensifer</taxon>
    </lineage>
</organism>